<evidence type="ECO:0000313" key="2">
    <source>
        <dbReference type="Proteomes" id="UP000814033"/>
    </source>
</evidence>
<sequence>MDSTSSSAATTRPSTPRPTQTKEDKTAEFARLFYFFDKLTQPRTSDATAPVPQVASNTSADTEEWFPKDIAPLLEKLSSILAKDVPQGAEEELSESLAETSNTPITAVKPTFDIPSQPSTIRQVPSTPTRPRRNTVATPTHTAMPKTHARFPLGEKRYPFTFKMLLHKLYDLDGWATKVREVLAASQEQFRPLEASPPTSPASPGATFSEGFFAPLASPTADPDSPTAANRAHKRGRSASTSQKGKGYAQLGLGAPSQPQEAPRAVKKRIVNRRRSVSGPGSVKPDGWIYDAAVSSVDVEAQRKGMEERRRKRVFSSAGYDETEGRKVGLMDVTNAPVVRVSVKREAQVHFAETRPRKRSHFEQ</sequence>
<dbReference type="EMBL" id="MU275882">
    <property type="protein sequence ID" value="KAI0048736.1"/>
    <property type="molecule type" value="Genomic_DNA"/>
</dbReference>
<name>A0ACB8RYR4_9AGAM</name>
<comment type="caution">
    <text evidence="1">The sequence shown here is derived from an EMBL/GenBank/DDBJ whole genome shotgun (WGS) entry which is preliminary data.</text>
</comment>
<accession>A0ACB8RYR4</accession>
<reference evidence="1" key="1">
    <citation type="submission" date="2021-02" db="EMBL/GenBank/DDBJ databases">
        <authorList>
            <consortium name="DOE Joint Genome Institute"/>
            <person name="Ahrendt S."/>
            <person name="Looney B.P."/>
            <person name="Miyauchi S."/>
            <person name="Morin E."/>
            <person name="Drula E."/>
            <person name="Courty P.E."/>
            <person name="Chicoki N."/>
            <person name="Fauchery L."/>
            <person name="Kohler A."/>
            <person name="Kuo A."/>
            <person name="Labutti K."/>
            <person name="Pangilinan J."/>
            <person name="Lipzen A."/>
            <person name="Riley R."/>
            <person name="Andreopoulos W."/>
            <person name="He G."/>
            <person name="Johnson J."/>
            <person name="Barry K.W."/>
            <person name="Grigoriev I.V."/>
            <person name="Nagy L."/>
            <person name="Hibbett D."/>
            <person name="Henrissat B."/>
            <person name="Matheny P.B."/>
            <person name="Labbe J."/>
            <person name="Martin F."/>
        </authorList>
    </citation>
    <scope>NUCLEOTIDE SEQUENCE</scope>
    <source>
        <strain evidence="1">FP105234-sp</strain>
    </source>
</reference>
<reference evidence="1" key="2">
    <citation type="journal article" date="2022" name="New Phytol.">
        <title>Evolutionary transition to the ectomycorrhizal habit in the genomes of a hyperdiverse lineage of mushroom-forming fungi.</title>
        <authorList>
            <person name="Looney B."/>
            <person name="Miyauchi S."/>
            <person name="Morin E."/>
            <person name="Drula E."/>
            <person name="Courty P.E."/>
            <person name="Kohler A."/>
            <person name="Kuo A."/>
            <person name="LaButti K."/>
            <person name="Pangilinan J."/>
            <person name="Lipzen A."/>
            <person name="Riley R."/>
            <person name="Andreopoulos W."/>
            <person name="He G."/>
            <person name="Johnson J."/>
            <person name="Nolan M."/>
            <person name="Tritt A."/>
            <person name="Barry K.W."/>
            <person name="Grigoriev I.V."/>
            <person name="Nagy L.G."/>
            <person name="Hibbett D."/>
            <person name="Henrissat B."/>
            <person name="Matheny P.B."/>
            <person name="Labbe J."/>
            <person name="Martin F.M."/>
        </authorList>
    </citation>
    <scope>NUCLEOTIDE SEQUENCE</scope>
    <source>
        <strain evidence="1">FP105234-sp</strain>
    </source>
</reference>
<organism evidence="1 2">
    <name type="scientific">Auriscalpium vulgare</name>
    <dbReference type="NCBI Taxonomy" id="40419"/>
    <lineage>
        <taxon>Eukaryota</taxon>
        <taxon>Fungi</taxon>
        <taxon>Dikarya</taxon>
        <taxon>Basidiomycota</taxon>
        <taxon>Agaricomycotina</taxon>
        <taxon>Agaricomycetes</taxon>
        <taxon>Russulales</taxon>
        <taxon>Auriscalpiaceae</taxon>
        <taxon>Auriscalpium</taxon>
    </lineage>
</organism>
<gene>
    <name evidence="1" type="ORF">FA95DRAFT_1006909</name>
</gene>
<proteinExistence type="predicted"/>
<dbReference type="Proteomes" id="UP000814033">
    <property type="component" value="Unassembled WGS sequence"/>
</dbReference>
<protein>
    <submittedName>
        <fullName evidence="1">Uncharacterized protein</fullName>
    </submittedName>
</protein>
<evidence type="ECO:0000313" key="1">
    <source>
        <dbReference type="EMBL" id="KAI0048736.1"/>
    </source>
</evidence>
<keyword evidence="2" id="KW-1185">Reference proteome</keyword>